<dbReference type="GO" id="GO:0019509">
    <property type="term" value="P:L-methionine salvage from methylthioadenosine"/>
    <property type="evidence" value="ECO:0007669"/>
    <property type="project" value="UniProtKB-UniRule"/>
</dbReference>
<feature type="binding site" evidence="6">
    <location>
        <position position="265"/>
    </location>
    <ligand>
        <name>substrate</name>
    </ligand>
</feature>
<comment type="similarity">
    <text evidence="6">Belongs to the RuBisCO large chain family. Type IV subfamily.</text>
</comment>
<evidence type="ECO:0000256" key="6">
    <source>
        <dbReference type="HAMAP-Rule" id="MF_01679"/>
    </source>
</evidence>
<dbReference type="SFLD" id="SFLDG00301">
    <property type="entry name" value="RuBisCO-like_proteins"/>
    <property type="match status" value="1"/>
</dbReference>
<dbReference type="InterPro" id="IPR017717">
    <property type="entry name" value="Diketo-Methiopentyl-P_enolase"/>
</dbReference>
<comment type="caution">
    <text evidence="9">The sequence shown here is derived from an EMBL/GenBank/DDBJ whole genome shotgun (WGS) entry which is preliminary data.</text>
</comment>
<dbReference type="InterPro" id="IPR017443">
    <property type="entry name" value="RuBisCO_lsu_fd_N"/>
</dbReference>
<keyword evidence="2 6" id="KW-0479">Metal-binding</keyword>
<dbReference type="EC" id="5.3.2.5" evidence="6"/>
<keyword evidence="4 6" id="KW-0486">Methionine biosynthesis</keyword>
<comment type="function">
    <text evidence="6">Catalyzes the enolization of 2,3-diketo-5-methylthiopentyl-1-phosphate (DK-MTP-1-P) into 2-hydroxy-3-keto-5-methylthiopentenyl-1-phosphate (HK-MTPenyl-1-P).</text>
</comment>
<dbReference type="InterPro" id="IPR033966">
    <property type="entry name" value="RuBisCO"/>
</dbReference>
<evidence type="ECO:0000259" key="8">
    <source>
        <dbReference type="Pfam" id="PF02788"/>
    </source>
</evidence>
<organism evidence="9 10">
    <name type="scientific">Bacillus mycoides</name>
    <dbReference type="NCBI Taxonomy" id="1405"/>
    <lineage>
        <taxon>Bacteria</taxon>
        <taxon>Bacillati</taxon>
        <taxon>Bacillota</taxon>
        <taxon>Bacilli</taxon>
        <taxon>Bacillales</taxon>
        <taxon>Bacillaceae</taxon>
        <taxon>Bacillus</taxon>
        <taxon>Bacillus cereus group</taxon>
    </lineage>
</organism>
<dbReference type="EMBL" id="QTTY01000003">
    <property type="protein sequence ID" value="REF40244.1"/>
    <property type="molecule type" value="Genomic_DNA"/>
</dbReference>
<dbReference type="HAMAP" id="MF_01679">
    <property type="entry name" value="Salvage_MtnW"/>
    <property type="match status" value="1"/>
</dbReference>
<name>A0A3D9VPT8_BACMY</name>
<feature type="modified residue" description="N6-carboxylysine" evidence="6">
    <location>
        <position position="174"/>
    </location>
</feature>
<dbReference type="NCBIfam" id="NF007095">
    <property type="entry name" value="PRK09549.1"/>
    <property type="match status" value="1"/>
</dbReference>
<evidence type="ECO:0000256" key="3">
    <source>
        <dbReference type="ARBA" id="ARBA00022842"/>
    </source>
</evidence>
<dbReference type="Proteomes" id="UP000256530">
    <property type="component" value="Unassembled WGS sequence"/>
</dbReference>
<evidence type="ECO:0000256" key="5">
    <source>
        <dbReference type="ARBA" id="ARBA00023235"/>
    </source>
</evidence>
<dbReference type="Gene3D" id="3.20.20.110">
    <property type="entry name" value="Ribulose bisphosphate carboxylase, large subunit, C-terminal domain"/>
    <property type="match status" value="1"/>
</dbReference>
<evidence type="ECO:0000256" key="4">
    <source>
        <dbReference type="ARBA" id="ARBA00023167"/>
    </source>
</evidence>
<feature type="binding site" description="via carbamate group" evidence="6">
    <location>
        <position position="174"/>
    </location>
    <ligand>
        <name>Mg(2+)</name>
        <dbReference type="ChEBI" id="CHEBI:18420"/>
    </ligand>
</feature>
<comment type="pathway">
    <text evidence="6">Amino-acid biosynthesis; L-methionine biosynthesis via salvage pathway; L-methionine from S-methyl-5-thio-alpha-D-ribose 1-phosphate: step 3/6.</text>
</comment>
<dbReference type="GO" id="GO:0015977">
    <property type="term" value="P:carbon fixation"/>
    <property type="evidence" value="ECO:0007669"/>
    <property type="project" value="InterPro"/>
</dbReference>
<dbReference type="CDD" id="cd08209">
    <property type="entry name" value="RLP_DK-MTP-1-P-enolase"/>
    <property type="match status" value="1"/>
</dbReference>
<dbReference type="UniPathway" id="UPA00904">
    <property type="reaction ID" value="UER00876"/>
</dbReference>
<evidence type="ECO:0000256" key="1">
    <source>
        <dbReference type="ARBA" id="ARBA00022605"/>
    </source>
</evidence>
<dbReference type="PANTHER" id="PTHR42704:SF17">
    <property type="entry name" value="RIBULOSE BISPHOSPHATE CARBOXYLASE LARGE CHAIN"/>
    <property type="match status" value="1"/>
</dbReference>
<dbReference type="SFLD" id="SFLDS00014">
    <property type="entry name" value="RuBisCO"/>
    <property type="match status" value="1"/>
</dbReference>
<feature type="binding site" evidence="6">
    <location>
        <position position="176"/>
    </location>
    <ligand>
        <name>Mg(2+)</name>
        <dbReference type="ChEBI" id="CHEBI:18420"/>
    </ligand>
</feature>
<keyword evidence="3 6" id="KW-0460">Magnesium</keyword>
<dbReference type="AlphaFoldDB" id="A0A3D9VPT8"/>
<dbReference type="GO" id="GO:0000287">
    <property type="term" value="F:magnesium ion binding"/>
    <property type="evidence" value="ECO:0007669"/>
    <property type="project" value="UniProtKB-UniRule"/>
</dbReference>
<comment type="cofactor">
    <cofactor evidence="6">
        <name>Mg(2+)</name>
        <dbReference type="ChEBI" id="CHEBI:18420"/>
    </cofactor>
    <text evidence="6">Binds 1 Mg(2+) ion per subunit.</text>
</comment>
<feature type="active site" description="Proton acceptor" evidence="6">
    <location>
        <position position="99"/>
    </location>
</feature>
<evidence type="ECO:0000313" key="10">
    <source>
        <dbReference type="Proteomes" id="UP000256530"/>
    </source>
</evidence>
<dbReference type="NCBIfam" id="TIGR03332">
    <property type="entry name" value="salvage_mtnW"/>
    <property type="match status" value="1"/>
</dbReference>
<dbReference type="Pfam" id="PF02788">
    <property type="entry name" value="RuBisCO_large_N"/>
    <property type="match status" value="1"/>
</dbReference>
<feature type="binding site" evidence="6">
    <location>
        <begin position="174"/>
        <end position="177"/>
    </location>
    <ligand>
        <name>substrate</name>
    </ligand>
</feature>
<evidence type="ECO:0000256" key="2">
    <source>
        <dbReference type="ARBA" id="ARBA00022723"/>
    </source>
</evidence>
<keyword evidence="5 6" id="KW-0413">Isomerase</keyword>
<comment type="subunit">
    <text evidence="6">Homodimer.</text>
</comment>
<dbReference type="Gene3D" id="3.30.70.150">
    <property type="entry name" value="RuBisCO large subunit, N-terminal domain"/>
    <property type="match status" value="1"/>
</dbReference>
<dbReference type="SUPFAM" id="SSF54966">
    <property type="entry name" value="RuBisCO, large subunit, small (N-terminal) domain"/>
    <property type="match status" value="1"/>
</dbReference>
<dbReference type="SFLD" id="SFLDF00157">
    <property type="entry name" value="2_3-diketo-5-methylthiopentyl"/>
    <property type="match status" value="1"/>
</dbReference>
<dbReference type="InterPro" id="IPR000685">
    <property type="entry name" value="RuBisCO_lsu_C"/>
</dbReference>
<dbReference type="PANTHER" id="PTHR42704">
    <property type="entry name" value="RIBULOSE BISPHOSPHATE CARBOXYLASE"/>
    <property type="match status" value="1"/>
</dbReference>
<feature type="domain" description="Ribulose bisphosphate carboxylase large subunit ferrodoxin-like N-terminal" evidence="8">
    <location>
        <begin position="4"/>
        <end position="101"/>
    </location>
</feature>
<feature type="binding site" evidence="6">
    <location>
        <position position="148"/>
    </location>
    <ligand>
        <name>substrate</name>
    </ligand>
</feature>
<dbReference type="GO" id="GO:0016984">
    <property type="term" value="F:ribulose-bisphosphate carboxylase activity"/>
    <property type="evidence" value="ECO:0007669"/>
    <property type="project" value="InterPro"/>
</dbReference>
<reference evidence="9 10" key="1">
    <citation type="submission" date="2018-08" db="EMBL/GenBank/DDBJ databases">
        <title>Freshwater and sediment microbial communities from various areas in North America, analyzing microbe dynamics in response to fracking.</title>
        <authorList>
            <person name="Lamendella R."/>
        </authorList>
    </citation>
    <scope>NUCLEOTIDE SEQUENCE [LARGE SCALE GENOMIC DNA]</scope>
    <source>
        <strain evidence="9 10">DB-1</strain>
    </source>
</reference>
<feature type="binding site" evidence="6">
    <location>
        <position position="177"/>
    </location>
    <ligand>
        <name>Mg(2+)</name>
        <dbReference type="ChEBI" id="CHEBI:18420"/>
    </ligand>
</feature>
<dbReference type="InterPro" id="IPR036422">
    <property type="entry name" value="RuBisCO_lsu_N_sf"/>
</dbReference>
<accession>A0A3D9VPT8</accession>
<evidence type="ECO:0000313" key="9">
    <source>
        <dbReference type="EMBL" id="REF40244.1"/>
    </source>
</evidence>
<dbReference type="FunFam" id="3.20.20.110:FF:000002">
    <property type="entry name" value="2,3-diketo-5-methylthiopentyl-1-phosphate enolase"/>
    <property type="match status" value="1"/>
</dbReference>
<proteinExistence type="inferred from homology"/>
<comment type="miscellaneous">
    <text evidence="6">Has no RuBP-carboxylation activity.</text>
</comment>
<dbReference type="GO" id="GO:0043715">
    <property type="term" value="F:2,3-diketo-5-methylthiopentyl-1-phosphate enolase activity"/>
    <property type="evidence" value="ECO:0007669"/>
    <property type="project" value="UniProtKB-UniRule"/>
</dbReference>
<protein>
    <recommendedName>
        <fullName evidence="6">2,3-diketo-5-methylthiopentyl-1-phosphate enolase</fullName>
        <shortName evidence="6">DK-MTP-1-P enolase</shortName>
        <ecNumber evidence="6">5.3.2.5</ecNumber>
    </recommendedName>
    <alternativeName>
        <fullName evidence="6">RuBisCO-like protein</fullName>
        <shortName evidence="6">RLP</shortName>
    </alternativeName>
</protein>
<dbReference type="SUPFAM" id="SSF51649">
    <property type="entry name" value="RuBisCo, C-terminal domain"/>
    <property type="match status" value="1"/>
</dbReference>
<feature type="domain" description="Ribulose bisphosphate carboxylase large subunit C-terminal" evidence="7">
    <location>
        <begin position="127"/>
        <end position="403"/>
    </location>
</feature>
<dbReference type="RefSeq" id="WP_044442769.1">
    <property type="nucleotide sequence ID" value="NZ_JBNNVF010000007.1"/>
</dbReference>
<dbReference type="InterPro" id="IPR036376">
    <property type="entry name" value="RuBisCO_lsu_C_sf"/>
</dbReference>
<feature type="binding site" evidence="6">
    <location>
        <begin position="360"/>
        <end position="361"/>
    </location>
    <ligand>
        <name>substrate</name>
    </ligand>
</feature>
<feature type="binding site" evidence="6">
    <location>
        <position position="338"/>
    </location>
    <ligand>
        <name>substrate</name>
    </ligand>
</feature>
<gene>
    <name evidence="6" type="primary">mtnW</name>
    <name evidence="9" type="ORF">DET55_103139</name>
</gene>
<sequence length="414" mass="45615">MSGIIATYLIHDDSHNLEKRAEQIALGLTIGSWTHLPHLLQEQLKQHKGNVIHVEELAEQEHTNLYLRKKVKRGIIKIEYPLLNFSPDLPAILTTTFGKLSLDGEVKLIDLTFSDDLKQYFPGPKFGIDGIRNLLQVHDRPLLMSIFKGMIGRNIGYLKTQLRDQASGGVDIVKDDEILFENTLTPLTKRIVSGKEVLQSVYETYGHKTLYAVNLTGRTFDLKENAKRAVQAGADILLFNVFAYGLDVLQSLAEDDEIPVPIMAHPAVSGAYSASKLYGISSPLLLGKLLRYAGADFSLFPSPYGSVALEKEEALNISKHLTEDDAFFKKSFVVPSAGIHPGFVPFILRDFGKDVVINAGGGIHGHPNGAQGGGKAFRTAIDATLQNKPLHEVDEVNLHSALQIWGNPSHEVKL</sequence>
<dbReference type="Pfam" id="PF00016">
    <property type="entry name" value="RuBisCO_large"/>
    <property type="match status" value="1"/>
</dbReference>
<evidence type="ECO:0000259" key="7">
    <source>
        <dbReference type="Pfam" id="PF00016"/>
    </source>
</evidence>
<keyword evidence="1 6" id="KW-0028">Amino-acid biosynthesis</keyword>
<comment type="catalytic activity">
    <reaction evidence="6">
        <text>5-methylsulfanyl-2,3-dioxopentyl phosphate = 2-hydroxy-5-methylsulfanyl-3-oxopent-1-enyl phosphate</text>
        <dbReference type="Rhea" id="RHEA:18769"/>
        <dbReference type="ChEBI" id="CHEBI:58828"/>
        <dbReference type="ChEBI" id="CHEBI:59505"/>
        <dbReference type="EC" id="5.3.2.5"/>
    </reaction>
</comment>